<accession>A0AA40K014</accession>
<sequence>MPDARCFDLPLMELIQASDGPQMVDEILGACFARTRQGWRLTAFQEAILKPRPFCPQDSLPTSRDSALEVLFADNLGEGLKIVKATAKQQEAASLQRRWHRSSPRLTTMISIQWAEHRKGTTTDHTAYIQLSLEDADSTRPDGGGLGRSGRSAVCTNIANPQKPHADAADFSWKRKLTGGRVSSAQISVPAIRQTWSIKTEQMKTFESTNTHLHQMILNARCRAGVRGVRGPTVTSLFRSRFSIKTSHGFNLETNHWSPNTGMNIGIMAVLQLLRDRRTIRYGMEAQKVLPAQKDTGP</sequence>
<comment type="caution">
    <text evidence="1">The sequence shown here is derived from an EMBL/GenBank/DDBJ whole genome shotgun (WGS) entry which is preliminary data.</text>
</comment>
<reference evidence="1" key="1">
    <citation type="submission" date="2023-06" db="EMBL/GenBank/DDBJ databases">
        <title>Genome-scale phylogeny and comparative genomics of the fungal order Sordariales.</title>
        <authorList>
            <consortium name="Lawrence Berkeley National Laboratory"/>
            <person name="Hensen N."/>
            <person name="Bonometti L."/>
            <person name="Westerberg I."/>
            <person name="Brannstrom I.O."/>
            <person name="Guillou S."/>
            <person name="Cros-Aarteil S."/>
            <person name="Calhoun S."/>
            <person name="Haridas S."/>
            <person name="Kuo A."/>
            <person name="Mondo S."/>
            <person name="Pangilinan J."/>
            <person name="Riley R."/>
            <person name="LaButti K."/>
            <person name="Andreopoulos B."/>
            <person name="Lipzen A."/>
            <person name="Chen C."/>
            <person name="Yanf M."/>
            <person name="Daum C."/>
            <person name="Ng V."/>
            <person name="Clum A."/>
            <person name="Steindorff A."/>
            <person name="Ohm R."/>
            <person name="Martin F."/>
            <person name="Silar P."/>
            <person name="Natvig D."/>
            <person name="Lalanne C."/>
            <person name="Gautier V."/>
            <person name="Ament-velasquez S.L."/>
            <person name="Kruys A."/>
            <person name="Hutchinson M.I."/>
            <person name="Powell A.J."/>
            <person name="Barry K."/>
            <person name="Miller A.N."/>
            <person name="Grigoriev I.V."/>
            <person name="Debuchy R."/>
            <person name="Gladieux P."/>
            <person name="Thoren M.H."/>
            <person name="Johannesson H."/>
        </authorList>
    </citation>
    <scope>NUCLEOTIDE SEQUENCE</scope>
    <source>
        <strain evidence="1">SMH3187-1</strain>
    </source>
</reference>
<name>A0AA40K014_9PEZI</name>
<dbReference type="EMBL" id="JAUKUD010000006">
    <property type="protein sequence ID" value="KAK0740807.1"/>
    <property type="molecule type" value="Genomic_DNA"/>
</dbReference>
<proteinExistence type="predicted"/>
<dbReference type="AlphaFoldDB" id="A0AA40K014"/>
<gene>
    <name evidence="1" type="ORF">B0T18DRAFT_393551</name>
</gene>
<dbReference type="Proteomes" id="UP001172155">
    <property type="component" value="Unassembled WGS sequence"/>
</dbReference>
<protein>
    <submittedName>
        <fullName evidence="1">Uncharacterized protein</fullName>
    </submittedName>
</protein>
<keyword evidence="2" id="KW-1185">Reference proteome</keyword>
<evidence type="ECO:0000313" key="2">
    <source>
        <dbReference type="Proteomes" id="UP001172155"/>
    </source>
</evidence>
<organism evidence="1 2">
    <name type="scientific">Schizothecium vesticola</name>
    <dbReference type="NCBI Taxonomy" id="314040"/>
    <lineage>
        <taxon>Eukaryota</taxon>
        <taxon>Fungi</taxon>
        <taxon>Dikarya</taxon>
        <taxon>Ascomycota</taxon>
        <taxon>Pezizomycotina</taxon>
        <taxon>Sordariomycetes</taxon>
        <taxon>Sordariomycetidae</taxon>
        <taxon>Sordariales</taxon>
        <taxon>Schizotheciaceae</taxon>
        <taxon>Schizothecium</taxon>
    </lineage>
</organism>
<evidence type="ECO:0000313" key="1">
    <source>
        <dbReference type="EMBL" id="KAK0740807.1"/>
    </source>
</evidence>